<proteinExistence type="predicted"/>
<dbReference type="RefSeq" id="WP_010415534.1">
    <property type="nucleotide sequence ID" value="NZ_MCRM02000020.1"/>
</dbReference>
<evidence type="ECO:0000313" key="2">
    <source>
        <dbReference type="Proteomes" id="UP000094669"/>
    </source>
</evidence>
<keyword evidence="1" id="KW-0378">Hydrolase</keyword>
<dbReference type="Gene3D" id="3.40.50.1820">
    <property type="entry name" value="alpha/beta hydrolase"/>
    <property type="match status" value="1"/>
</dbReference>
<protein>
    <submittedName>
        <fullName evidence="1">Alpha/beta hydrolase</fullName>
    </submittedName>
</protein>
<name>A0ABX4YFA1_9LEPT</name>
<keyword evidence="2" id="KW-1185">Reference proteome</keyword>
<dbReference type="InterPro" id="IPR029058">
    <property type="entry name" value="AB_hydrolase_fold"/>
</dbReference>
<gene>
    <name evidence="1" type="ORF">BES34_016030</name>
</gene>
<evidence type="ECO:0000313" key="1">
    <source>
        <dbReference type="EMBL" id="PNV73928.1"/>
    </source>
</evidence>
<dbReference type="Proteomes" id="UP000094669">
    <property type="component" value="Unassembled WGS sequence"/>
</dbReference>
<organism evidence="1 2">
    <name type="scientific">Leptospira inadai serovar Lyme</name>
    <dbReference type="NCBI Taxonomy" id="293084"/>
    <lineage>
        <taxon>Bacteria</taxon>
        <taxon>Pseudomonadati</taxon>
        <taxon>Spirochaetota</taxon>
        <taxon>Spirochaetia</taxon>
        <taxon>Leptospirales</taxon>
        <taxon>Leptospiraceae</taxon>
        <taxon>Leptospira</taxon>
    </lineage>
</organism>
<comment type="caution">
    <text evidence="1">The sequence shown here is derived from an EMBL/GenBank/DDBJ whole genome shotgun (WGS) entry which is preliminary data.</text>
</comment>
<accession>A0ABX4YFA1</accession>
<dbReference type="SUPFAM" id="SSF53474">
    <property type="entry name" value="alpha/beta-Hydrolases"/>
    <property type="match status" value="1"/>
</dbReference>
<dbReference type="GO" id="GO:0016787">
    <property type="term" value="F:hydrolase activity"/>
    <property type="evidence" value="ECO:0007669"/>
    <property type="project" value="UniProtKB-KW"/>
</dbReference>
<sequence length="356" mass="39028">MKNFLEAALFALHCQSSEPPRVQETEILLSLPDKEIPAILYTPKNDSKGTILAVNGLAYLGNKDPRFAAVCQAACAVGYTVISPLLKEVTEFRIEKETIQTIQDMIVSVSSHSVYCPKGKLSYIAPSFSGSMGLIAASNPEISDRIESILTIGAYCDVSSTLDYLMTSPDGDEYGRMILLYNFIKYGIGNNKEVEKAIKACVLDGSYGREISELPGILQSIKSMNRKIFEELRDNPTYRQEIWRKILDNAGKKASFLKDLQVKDKLESISCPISIVHGLEDKVVPPAEAVIMAKALSSKKVKLVLTPLISHGDVGISLKTIPAIFDLINGFAFFFKHIGQSGTSPEKKADRETVAA</sequence>
<reference evidence="1" key="1">
    <citation type="submission" date="2018-01" db="EMBL/GenBank/DDBJ databases">
        <title>Genomic characterization of Leptospira inadai serogroup Lyme isolated from captured rat in Brazil and comparative analysis with human reference strain.</title>
        <authorList>
            <person name="Moreno L.Z."/>
            <person name="Loureiro A.P."/>
            <person name="Miraglia F."/>
            <person name="Kremer F.S."/>
            <person name="Eslabao M.R."/>
            <person name="Dellagostin O.A."/>
            <person name="Lilenbaum W."/>
            <person name="Moreno A.M."/>
        </authorList>
    </citation>
    <scope>NUCLEOTIDE SEQUENCE [LARGE SCALE GENOMIC DNA]</scope>
    <source>
        <strain evidence="1">M34/99</strain>
    </source>
</reference>
<dbReference type="EMBL" id="MCRM02000020">
    <property type="protein sequence ID" value="PNV73928.1"/>
    <property type="molecule type" value="Genomic_DNA"/>
</dbReference>